<protein>
    <recommendedName>
        <fullName evidence="7">AIPP2-like SPOC-like domain-containing protein</fullName>
    </recommendedName>
</protein>
<dbReference type="InterPro" id="IPR056280">
    <property type="entry name" value="AIPP2-like_SPOC"/>
</dbReference>
<evidence type="ECO:0000256" key="6">
    <source>
        <dbReference type="SAM" id="MobiDB-lite"/>
    </source>
</evidence>
<evidence type="ECO:0000256" key="4">
    <source>
        <dbReference type="ARBA" id="ARBA00023015"/>
    </source>
</evidence>
<dbReference type="EMBL" id="JAYWIO010000007">
    <property type="protein sequence ID" value="KAK7251863.1"/>
    <property type="molecule type" value="Genomic_DNA"/>
</dbReference>
<evidence type="ECO:0000256" key="1">
    <source>
        <dbReference type="ARBA" id="ARBA00022723"/>
    </source>
</evidence>
<dbReference type="AlphaFoldDB" id="A0AAN9EFM6"/>
<evidence type="ECO:0000259" key="7">
    <source>
        <dbReference type="Pfam" id="PF23121"/>
    </source>
</evidence>
<accession>A0AAN9EFM6</accession>
<reference evidence="8 9" key="1">
    <citation type="submission" date="2024-01" db="EMBL/GenBank/DDBJ databases">
        <title>The genomes of 5 underutilized Papilionoideae crops provide insights into root nodulation and disease resistanc.</title>
        <authorList>
            <person name="Yuan L."/>
        </authorList>
    </citation>
    <scope>NUCLEOTIDE SEQUENCE [LARGE SCALE GENOMIC DNA]</scope>
    <source>
        <strain evidence="8">ZHUSHIDOU_FW_LH</strain>
        <tissue evidence="8">Leaf</tissue>
    </source>
</reference>
<organism evidence="8 9">
    <name type="scientific">Crotalaria pallida</name>
    <name type="common">Smooth rattlebox</name>
    <name type="synonym">Crotalaria striata</name>
    <dbReference type="NCBI Taxonomy" id="3830"/>
    <lineage>
        <taxon>Eukaryota</taxon>
        <taxon>Viridiplantae</taxon>
        <taxon>Streptophyta</taxon>
        <taxon>Embryophyta</taxon>
        <taxon>Tracheophyta</taxon>
        <taxon>Spermatophyta</taxon>
        <taxon>Magnoliopsida</taxon>
        <taxon>eudicotyledons</taxon>
        <taxon>Gunneridae</taxon>
        <taxon>Pentapetalae</taxon>
        <taxon>rosids</taxon>
        <taxon>fabids</taxon>
        <taxon>Fabales</taxon>
        <taxon>Fabaceae</taxon>
        <taxon>Papilionoideae</taxon>
        <taxon>50 kb inversion clade</taxon>
        <taxon>genistoids sensu lato</taxon>
        <taxon>core genistoids</taxon>
        <taxon>Crotalarieae</taxon>
        <taxon>Crotalaria</taxon>
    </lineage>
</organism>
<evidence type="ECO:0000313" key="8">
    <source>
        <dbReference type="EMBL" id="KAK7251863.1"/>
    </source>
</evidence>
<name>A0AAN9EFM6_CROPI</name>
<feature type="compositionally biased region" description="Basic and acidic residues" evidence="6">
    <location>
        <begin position="99"/>
        <end position="116"/>
    </location>
</feature>
<dbReference type="Proteomes" id="UP001372338">
    <property type="component" value="Unassembled WGS sequence"/>
</dbReference>
<dbReference type="InterPro" id="IPR049914">
    <property type="entry name" value="PHD1-3/5-6"/>
</dbReference>
<keyword evidence="5" id="KW-0804">Transcription</keyword>
<feature type="region of interest" description="Disordered" evidence="6">
    <location>
        <begin position="99"/>
        <end position="122"/>
    </location>
</feature>
<feature type="region of interest" description="Disordered" evidence="6">
    <location>
        <begin position="266"/>
        <end position="294"/>
    </location>
</feature>
<evidence type="ECO:0000256" key="2">
    <source>
        <dbReference type="ARBA" id="ARBA00022771"/>
    </source>
</evidence>
<evidence type="ECO:0000313" key="9">
    <source>
        <dbReference type="Proteomes" id="UP001372338"/>
    </source>
</evidence>
<dbReference type="PANTHER" id="PTHR33304:SF15">
    <property type="entry name" value="ZINC FINGER PHD-TYPE DOMAIN-CONTAINING PROTEIN"/>
    <property type="match status" value="1"/>
</dbReference>
<comment type="caution">
    <text evidence="8">The sequence shown here is derived from an EMBL/GenBank/DDBJ whole genome shotgun (WGS) entry which is preliminary data.</text>
</comment>
<keyword evidence="2" id="KW-0863">Zinc-finger</keyword>
<dbReference type="GO" id="GO:0034244">
    <property type="term" value="P:negative regulation of transcription elongation by RNA polymerase II"/>
    <property type="evidence" value="ECO:0007669"/>
    <property type="project" value="InterPro"/>
</dbReference>
<dbReference type="GO" id="GO:0008270">
    <property type="term" value="F:zinc ion binding"/>
    <property type="evidence" value="ECO:0007669"/>
    <property type="project" value="UniProtKB-KW"/>
</dbReference>
<dbReference type="PANTHER" id="PTHR33304">
    <property type="match status" value="1"/>
</dbReference>
<keyword evidence="9" id="KW-1185">Reference proteome</keyword>
<keyword evidence="1" id="KW-0479">Metal-binding</keyword>
<keyword evidence="4" id="KW-0805">Transcription regulation</keyword>
<dbReference type="Pfam" id="PF23121">
    <property type="entry name" value="SPOC_AIPP2"/>
    <property type="match status" value="1"/>
</dbReference>
<sequence length="402" mass="45230">MPNGELLLAISTLLSGDVPKGIIQSYDHRFSKKLEKHEELDILSSFISYISRTETANLSKASDAGVTTAKSENETISHDETFFSGSSSYCRLQPNSRHAHEDLNYPNEENRNESRQVEQPIGVSGPKPDYIWLLPEIVILEELPRLRVWPSQFIESQATEEDIDLFFFAKDQFSYATYYKRLMEYLTTHDLALKGNFDGVELLIFPSNVLPEKSQRLNKSLFLWGVFKRQKLENRDCKSKGASDLNIYPEDENDMATEDEVGKFNRVHSSPSEDQTLYAGCSDSSQSLHGGRESSDSLLLDRDLLVQSERATLEDGAWMSAACVGGKTNIDDQGDIPMVEKNDADNVEVQGMLPMEENNNANNVDPSIPPSPSLIAPTIREKDEDLNVWLAAVTLYFLSKRS</sequence>
<dbReference type="GO" id="GO:0140566">
    <property type="term" value="F:histone reader activity"/>
    <property type="evidence" value="ECO:0007669"/>
    <property type="project" value="InterPro"/>
</dbReference>
<proteinExistence type="predicted"/>
<evidence type="ECO:0000256" key="5">
    <source>
        <dbReference type="ARBA" id="ARBA00023163"/>
    </source>
</evidence>
<keyword evidence="3" id="KW-0862">Zinc</keyword>
<evidence type="ECO:0000256" key="3">
    <source>
        <dbReference type="ARBA" id="ARBA00022833"/>
    </source>
</evidence>
<feature type="domain" description="AIPP2-like SPOC-like" evidence="7">
    <location>
        <begin position="133"/>
        <end position="227"/>
    </location>
</feature>
<gene>
    <name evidence="8" type="ORF">RIF29_35439</name>
</gene>